<organism evidence="2 3">
    <name type="scientific">Anoxybacteroides voinovskiense</name>
    <dbReference type="NCBI Taxonomy" id="230470"/>
    <lineage>
        <taxon>Bacteria</taxon>
        <taxon>Bacillati</taxon>
        <taxon>Bacillota</taxon>
        <taxon>Bacilli</taxon>
        <taxon>Bacillales</taxon>
        <taxon>Anoxybacillaceae</taxon>
        <taxon>Anoxybacteroides</taxon>
    </lineage>
</organism>
<protein>
    <submittedName>
        <fullName evidence="2">Transposase-like protein</fullName>
    </submittedName>
</protein>
<dbReference type="SUPFAM" id="SSF46689">
    <property type="entry name" value="Homeodomain-like"/>
    <property type="match status" value="1"/>
</dbReference>
<dbReference type="RefSeq" id="WP_260175003.1">
    <property type="nucleotide sequence ID" value="NZ_JACIDE010000008.1"/>
</dbReference>
<gene>
    <name evidence="2" type="ORF">GGR02_001589</name>
</gene>
<proteinExistence type="predicted"/>
<sequence>MSKKQRTYKSYSSELKLEAVQRALAGESVKVIAHHLEITDPDYIYKWIDQYEMYGEVGLKRKVRNHPEMDKDFIIRAFCDVGFFQKKWYHSIIFFLCSSADSSYI</sequence>
<name>A0A840DU22_9BACL</name>
<accession>A0A840DU22</accession>
<dbReference type="Gene3D" id="1.10.10.10">
    <property type="entry name" value="Winged helix-like DNA-binding domain superfamily/Winged helix DNA-binding domain"/>
    <property type="match status" value="1"/>
</dbReference>
<reference evidence="2 3" key="1">
    <citation type="submission" date="2020-08" db="EMBL/GenBank/DDBJ databases">
        <title>Genomic Encyclopedia of Type Strains, Phase IV (KMG-IV): sequencing the most valuable type-strain genomes for metagenomic binning, comparative biology and taxonomic classification.</title>
        <authorList>
            <person name="Goeker M."/>
        </authorList>
    </citation>
    <scope>NUCLEOTIDE SEQUENCE [LARGE SCALE GENOMIC DNA]</scope>
    <source>
        <strain evidence="2 3">DSM 17075</strain>
    </source>
</reference>
<dbReference type="Pfam" id="PF13518">
    <property type="entry name" value="HTH_28"/>
    <property type="match status" value="1"/>
</dbReference>
<keyword evidence="3" id="KW-1185">Reference proteome</keyword>
<evidence type="ECO:0000313" key="2">
    <source>
        <dbReference type="EMBL" id="MBB4073827.1"/>
    </source>
</evidence>
<feature type="non-terminal residue" evidence="2">
    <location>
        <position position="105"/>
    </location>
</feature>
<dbReference type="Proteomes" id="UP000559598">
    <property type="component" value="Unassembled WGS sequence"/>
</dbReference>
<feature type="domain" description="Insertion element IS150 protein InsJ-like helix-turn-helix" evidence="1">
    <location>
        <begin position="16"/>
        <end position="64"/>
    </location>
</feature>
<comment type="caution">
    <text evidence="2">The sequence shown here is derived from an EMBL/GenBank/DDBJ whole genome shotgun (WGS) entry which is preliminary data.</text>
</comment>
<dbReference type="InterPro" id="IPR009057">
    <property type="entry name" value="Homeodomain-like_sf"/>
</dbReference>
<evidence type="ECO:0000259" key="1">
    <source>
        <dbReference type="Pfam" id="PF13518"/>
    </source>
</evidence>
<evidence type="ECO:0000313" key="3">
    <source>
        <dbReference type="Proteomes" id="UP000559598"/>
    </source>
</evidence>
<dbReference type="EMBL" id="JACIDE010000008">
    <property type="protein sequence ID" value="MBB4073827.1"/>
    <property type="molecule type" value="Genomic_DNA"/>
</dbReference>
<dbReference type="InterPro" id="IPR036388">
    <property type="entry name" value="WH-like_DNA-bd_sf"/>
</dbReference>
<dbReference type="InterPro" id="IPR055247">
    <property type="entry name" value="InsJ-like_HTH"/>
</dbReference>
<dbReference type="AlphaFoldDB" id="A0A840DU22"/>